<organism evidence="2 3">
    <name type="scientific">Deinococcus rubellus</name>
    <dbReference type="NCBI Taxonomy" id="1889240"/>
    <lineage>
        <taxon>Bacteria</taxon>
        <taxon>Thermotogati</taxon>
        <taxon>Deinococcota</taxon>
        <taxon>Deinococci</taxon>
        <taxon>Deinococcales</taxon>
        <taxon>Deinococcaceae</taxon>
        <taxon>Deinococcus</taxon>
    </lineage>
</organism>
<evidence type="ECO:0000313" key="2">
    <source>
        <dbReference type="EMBL" id="UWX64622.1"/>
    </source>
</evidence>
<keyword evidence="1" id="KW-0732">Signal</keyword>
<name>A0ABY5YHQ5_9DEIO</name>
<protein>
    <submittedName>
        <fullName evidence="2">Uncharacterized protein</fullName>
    </submittedName>
</protein>
<dbReference type="Proteomes" id="UP001060261">
    <property type="component" value="Chromosome"/>
</dbReference>
<dbReference type="EMBL" id="CP104213">
    <property type="protein sequence ID" value="UWX64622.1"/>
    <property type="molecule type" value="Genomic_DNA"/>
</dbReference>
<gene>
    <name evidence="2" type="ORF">N0D28_02865</name>
</gene>
<accession>A0ABY5YHQ5</accession>
<sequence length="368" mass="37799">MNPVQRKRAALLSLCLSALLGTAQAQAQTLQLQAQLLSIPATPAPAAQPALPDVATNTAPLRLHAAPGTTLEYATTRQVQVTAFSLKVVARPGAVLSAADRARVADLNTALSGQMPALQHLISRAQPAVAGKQFLKVQPTDAQGNMVLLSTWVAAPLSLGSAAPAPRTVRLTQSVAPDGTTLDAQIAADDPAAQRFYDALPSDQRLNSFGQNAQAGLYGLNLVSGGTGNLVQALDLSGLLGDLAAALGGAAVADQIRAQPLLLDVGTTFLGRSKAGVLSYQQRFAARPWTLSAQGAGAQTSTSQTSTLRLTVTDWSGQGGLSFRPDGLPQTSDSAQSAGLDLVLDVPGVPAQLQAHLEFTLTASSAAR</sequence>
<evidence type="ECO:0000313" key="3">
    <source>
        <dbReference type="Proteomes" id="UP001060261"/>
    </source>
</evidence>
<feature type="chain" id="PRO_5046447295" evidence="1">
    <location>
        <begin position="28"/>
        <end position="368"/>
    </location>
</feature>
<evidence type="ECO:0000256" key="1">
    <source>
        <dbReference type="SAM" id="SignalP"/>
    </source>
</evidence>
<proteinExistence type="predicted"/>
<feature type="signal peptide" evidence="1">
    <location>
        <begin position="1"/>
        <end position="27"/>
    </location>
</feature>
<dbReference type="RefSeq" id="WP_260560891.1">
    <property type="nucleotide sequence ID" value="NZ_BAABEC010000182.1"/>
</dbReference>
<reference evidence="2" key="1">
    <citation type="submission" date="2022-09" db="EMBL/GenBank/DDBJ databases">
        <title>genome sequence of Deinococcus rubellus.</title>
        <authorList>
            <person name="Srinivasan S."/>
        </authorList>
    </citation>
    <scope>NUCLEOTIDE SEQUENCE</scope>
    <source>
        <strain evidence="2">Ant6</strain>
    </source>
</reference>
<keyword evidence="3" id="KW-1185">Reference proteome</keyword>